<dbReference type="Proteomes" id="UP000051012">
    <property type="component" value="Unassembled WGS sequence"/>
</dbReference>
<evidence type="ECO:0000256" key="4">
    <source>
        <dbReference type="ARBA" id="ARBA00022723"/>
    </source>
</evidence>
<keyword evidence="5" id="KW-0560">Oxidoreductase</keyword>
<evidence type="ECO:0000256" key="5">
    <source>
        <dbReference type="ARBA" id="ARBA00023002"/>
    </source>
</evidence>
<evidence type="ECO:0000313" key="8">
    <source>
        <dbReference type="Proteomes" id="UP000051012"/>
    </source>
</evidence>
<comment type="caution">
    <text evidence="7">The sequence shown here is derived from an EMBL/GenBank/DDBJ whole genome shotgun (WGS) entry which is preliminary data.</text>
</comment>
<keyword evidence="3 6" id="KW-0533">Nickel</keyword>
<comment type="cofactor">
    <cofactor evidence="6">
        <name>Fe cation</name>
        <dbReference type="ChEBI" id="CHEBI:24875"/>
    </cofactor>
</comment>
<dbReference type="InterPro" id="IPR029014">
    <property type="entry name" value="NiFe-Hase_large"/>
</dbReference>
<evidence type="ECO:0000256" key="1">
    <source>
        <dbReference type="ARBA" id="ARBA00001967"/>
    </source>
</evidence>
<feature type="binding site" evidence="6">
    <location>
        <position position="43"/>
    </location>
    <ligand>
        <name>Mg(2+)</name>
        <dbReference type="ChEBI" id="CHEBI:18420"/>
    </ligand>
</feature>
<proteinExistence type="inferred from homology"/>
<evidence type="ECO:0000256" key="6">
    <source>
        <dbReference type="PIRSR" id="PIRSR601501-1"/>
    </source>
</evidence>
<keyword evidence="6" id="KW-0460">Magnesium</keyword>
<dbReference type="SUPFAM" id="SSF56762">
    <property type="entry name" value="HydB/Nqo4-like"/>
    <property type="match status" value="1"/>
</dbReference>
<accession>A0A0S7YG65</accession>
<feature type="binding site" evidence="6">
    <location>
        <position position="409"/>
    </location>
    <ligand>
        <name>Mg(2+)</name>
        <dbReference type="ChEBI" id="CHEBI:18420"/>
    </ligand>
</feature>
<keyword evidence="6" id="KW-0408">Iron</keyword>
<feature type="binding site" evidence="6">
    <location>
        <position position="65"/>
    </location>
    <ligand>
        <name>Ni(2+)</name>
        <dbReference type="ChEBI" id="CHEBI:49786"/>
    </ligand>
</feature>
<dbReference type="PATRIC" id="fig|1703772.3.peg.1036"/>
<dbReference type="AlphaFoldDB" id="A0A0S7YG65"/>
<feature type="binding site" evidence="6">
    <location>
        <position position="458"/>
    </location>
    <ligand>
        <name>Fe cation</name>
        <dbReference type="ChEBI" id="CHEBI:24875"/>
    </ligand>
</feature>
<name>A0A0S7YG65_UNCT6</name>
<feature type="binding site" evidence="6">
    <location>
        <position position="455"/>
    </location>
    <ligand>
        <name>Ni(2+)</name>
        <dbReference type="ChEBI" id="CHEBI:49786"/>
    </ligand>
</feature>
<dbReference type="PANTHER" id="PTHR43600:SF2">
    <property type="entry name" value="F420-NON-REDUCING HYDROGENASE VHU SUBUNIT A"/>
    <property type="match status" value="1"/>
</dbReference>
<evidence type="ECO:0000256" key="3">
    <source>
        <dbReference type="ARBA" id="ARBA00022596"/>
    </source>
</evidence>
<dbReference type="EMBL" id="LJNI01000028">
    <property type="protein sequence ID" value="KPJ73781.1"/>
    <property type="molecule type" value="Genomic_DNA"/>
</dbReference>
<protein>
    <submittedName>
        <fullName evidence="7">F420-nonreducing hydrogenase</fullName>
    </submittedName>
</protein>
<dbReference type="GO" id="GO:0016491">
    <property type="term" value="F:oxidoreductase activity"/>
    <property type="evidence" value="ECO:0007669"/>
    <property type="project" value="UniProtKB-KW"/>
</dbReference>
<feature type="binding site" evidence="6">
    <location>
        <position position="62"/>
    </location>
    <ligand>
        <name>Mg(2+)</name>
        <dbReference type="ChEBI" id="CHEBI:18420"/>
    </ligand>
</feature>
<organism evidence="7 8">
    <name type="scientific">candidate division TA06 bacterium DG_78</name>
    <dbReference type="NCBI Taxonomy" id="1703772"/>
    <lineage>
        <taxon>Bacteria</taxon>
        <taxon>Bacteria division TA06</taxon>
    </lineage>
</organism>
<dbReference type="GO" id="GO:0016151">
    <property type="term" value="F:nickel cation binding"/>
    <property type="evidence" value="ECO:0007669"/>
    <property type="project" value="InterPro"/>
</dbReference>
<feature type="binding site" evidence="6">
    <location>
        <position position="65"/>
    </location>
    <ligand>
        <name>Fe cation</name>
        <dbReference type="ChEBI" id="CHEBI:24875"/>
    </ligand>
</feature>
<feature type="binding site" evidence="6">
    <location>
        <position position="461"/>
    </location>
    <ligand>
        <name>Mg(2+)</name>
        <dbReference type="ChEBI" id="CHEBI:18420"/>
    </ligand>
</feature>
<sequence>MYKEITIDPITRLEGHGKIEIFLDDKGDVAHACLQIPELRGYERFAVGRLAEEMPRITETICGVCPTAHHTCSGKTLDDLYGVEPPPAARKIREFVYNAFMFEDHNLHFYFLGGPDFIVGPDAPAAERNVVGVIGKVGVEIGKKVIDIRKRTRNIIQTMGGRVVHPVHCLPGGVSKPIPKDKVEEFKKTAADSVEFAKFSLQAFNDIVLKNKTYVDLIVGDIYKHNTYYMGLVDDNNKVNFYDGWIRVVDPVGKEFAKFKVHDYLNHIAEGVESWTYIKFPYLKKVGWKGFVDGKESGVYRVAPLGRLNASDGMATPLAQEYYEKFYETLGGKPAHNTLATHWARLVEAMQAAETMVQFINDPEILDTNIRNMDFQIPKQGIGVIEAPRGTLFHHYETDEKGRLTKANLIVATVNNAAAINMSVEKAARGLIKGGKVTDGLLNMIEMAFRAYDPCFACATHTIDGHVPLQIDIYDVDKKVIKTITNC</sequence>
<comment type="cofactor">
    <cofactor evidence="1 6">
        <name>Ni(2+)</name>
        <dbReference type="ChEBI" id="CHEBI:49786"/>
    </cofactor>
</comment>
<gene>
    <name evidence="7" type="ORF">AMJ52_03200</name>
</gene>
<reference evidence="7 8" key="1">
    <citation type="journal article" date="2015" name="Microbiome">
        <title>Genomic resolution of linkages in carbon, nitrogen, and sulfur cycling among widespread estuary sediment bacteria.</title>
        <authorList>
            <person name="Baker B.J."/>
            <person name="Lazar C.S."/>
            <person name="Teske A.P."/>
            <person name="Dick G.J."/>
        </authorList>
    </citation>
    <scope>NUCLEOTIDE SEQUENCE [LARGE SCALE GENOMIC DNA]</scope>
    <source>
        <strain evidence="7">DG_78</strain>
    </source>
</reference>
<dbReference type="InterPro" id="IPR001501">
    <property type="entry name" value="Ni-dep_hyd_lsu"/>
</dbReference>
<keyword evidence="4 6" id="KW-0479">Metal-binding</keyword>
<dbReference type="Gene3D" id="1.10.645.10">
    <property type="entry name" value="Cytochrome-c3 Hydrogenase, chain B"/>
    <property type="match status" value="1"/>
</dbReference>
<dbReference type="Pfam" id="PF00374">
    <property type="entry name" value="NiFeSe_Hases"/>
    <property type="match status" value="2"/>
</dbReference>
<comment type="similarity">
    <text evidence="2">Belongs to the [NiFe]/[NiFeSe] hydrogenase large subunit family.</text>
</comment>
<dbReference type="PANTHER" id="PTHR43600">
    <property type="entry name" value="COENZYME F420 HYDROGENASE, SUBUNIT ALPHA"/>
    <property type="match status" value="1"/>
</dbReference>
<evidence type="ECO:0000256" key="2">
    <source>
        <dbReference type="ARBA" id="ARBA00009292"/>
    </source>
</evidence>
<evidence type="ECO:0000313" key="7">
    <source>
        <dbReference type="EMBL" id="KPJ73781.1"/>
    </source>
</evidence>